<evidence type="ECO:0000256" key="1">
    <source>
        <dbReference type="ARBA" id="ARBA00022692"/>
    </source>
</evidence>
<reference evidence="6 7" key="1">
    <citation type="submission" date="2020-07" db="EMBL/GenBank/DDBJ databases">
        <authorList>
            <person name="Li M."/>
        </authorList>
    </citation>
    <scope>NUCLEOTIDE SEQUENCE [LARGE SCALE GENOMIC DNA]</scope>
    <source>
        <strain evidence="6 7">DSM 23284</strain>
    </source>
</reference>
<protein>
    <submittedName>
        <fullName evidence="6">MFS transporter</fullName>
    </submittedName>
</protein>
<feature type="transmembrane region" description="Helical" evidence="4">
    <location>
        <begin position="219"/>
        <end position="237"/>
    </location>
</feature>
<evidence type="ECO:0000256" key="2">
    <source>
        <dbReference type="ARBA" id="ARBA00022989"/>
    </source>
</evidence>
<dbReference type="SUPFAM" id="SSF103473">
    <property type="entry name" value="MFS general substrate transporter"/>
    <property type="match status" value="1"/>
</dbReference>
<feature type="transmembrane region" description="Helical" evidence="4">
    <location>
        <begin position="76"/>
        <end position="96"/>
    </location>
</feature>
<feature type="transmembrane region" description="Helical" evidence="4">
    <location>
        <begin position="171"/>
        <end position="189"/>
    </location>
</feature>
<name>A0A838XSG1_9HYPH</name>
<dbReference type="InterPro" id="IPR020846">
    <property type="entry name" value="MFS_dom"/>
</dbReference>
<feature type="transmembrane region" description="Helical" evidence="4">
    <location>
        <begin position="287"/>
        <end position="305"/>
    </location>
</feature>
<organism evidence="6 7">
    <name type="scientific">Stappia taiwanensis</name>
    <dbReference type="NCBI Taxonomy" id="992267"/>
    <lineage>
        <taxon>Bacteria</taxon>
        <taxon>Pseudomonadati</taxon>
        <taxon>Pseudomonadota</taxon>
        <taxon>Alphaproteobacteria</taxon>
        <taxon>Hyphomicrobiales</taxon>
        <taxon>Stappiaceae</taxon>
        <taxon>Stappia</taxon>
    </lineage>
</organism>
<dbReference type="PANTHER" id="PTHR11360">
    <property type="entry name" value="MONOCARBOXYLATE TRANSPORTER"/>
    <property type="match status" value="1"/>
</dbReference>
<dbReference type="PANTHER" id="PTHR11360:SF284">
    <property type="entry name" value="EG:103B4.3 PROTEIN-RELATED"/>
    <property type="match status" value="1"/>
</dbReference>
<dbReference type="InterPro" id="IPR036259">
    <property type="entry name" value="MFS_trans_sf"/>
</dbReference>
<sequence length="410" mass="43399">MNLPNGVLRRWGLLVLAGGIVMGLSLGTRQSQALFMLPVSMGLDWAIEDVGFAFALQNLIWGLTQPLTGMIADRFGPARVIFFGVLLYAAGLFAMAQASDLLLFNLNAGVLAGVGLGGTAFGVIYSAVGKIVPPGDRAFAIGAVGAIGATVQFLVVPFVHEMLNTQAWDGTFLVLAVLLLAVCPLAWLLRTRGAEEGGTGPDAPTMGAALSEALRHRGFWLLLFGFTASGFQLAFLSGNVPSYLVDRGVPLPVAGTAIALISLTNIAGAFVFGYVGGPVFRRKYTLAFLYTCRTLAMVAFISVPLTPVSTYLFAAMIGFLWLGSVPLTIGLIGQIFGGRYLTTLFGFAFLGHQLGAFFGIWLAGYVFDTTGSYSSIWWLSIGAGALAALLHMPINDRELARRKSIEAVLA</sequence>
<dbReference type="RefSeq" id="WP_181760870.1">
    <property type="nucleotide sequence ID" value="NZ_BMCR01000003.1"/>
</dbReference>
<keyword evidence="1 4" id="KW-0812">Transmembrane</keyword>
<feature type="transmembrane region" description="Helical" evidence="4">
    <location>
        <begin position="249"/>
        <end position="275"/>
    </location>
</feature>
<evidence type="ECO:0000256" key="4">
    <source>
        <dbReference type="SAM" id="Phobius"/>
    </source>
</evidence>
<reference evidence="6 7" key="2">
    <citation type="submission" date="2020-08" db="EMBL/GenBank/DDBJ databases">
        <title>Stappia taiwanensis sp. nov., isolated from a coastal thermal spring.</title>
        <authorList>
            <person name="Kampfer P."/>
        </authorList>
    </citation>
    <scope>NUCLEOTIDE SEQUENCE [LARGE SCALE GENOMIC DNA]</scope>
    <source>
        <strain evidence="6 7">DSM 23284</strain>
    </source>
</reference>
<keyword evidence="3 4" id="KW-0472">Membrane</keyword>
<feature type="transmembrane region" description="Helical" evidence="4">
    <location>
        <begin position="138"/>
        <end position="159"/>
    </location>
</feature>
<keyword evidence="2 4" id="KW-1133">Transmembrane helix</keyword>
<feature type="transmembrane region" description="Helical" evidence="4">
    <location>
        <begin position="311"/>
        <end position="332"/>
    </location>
</feature>
<dbReference type="EMBL" id="JACEON010000012">
    <property type="protein sequence ID" value="MBA4612687.1"/>
    <property type="molecule type" value="Genomic_DNA"/>
</dbReference>
<dbReference type="InterPro" id="IPR011701">
    <property type="entry name" value="MFS"/>
</dbReference>
<dbReference type="GO" id="GO:0022857">
    <property type="term" value="F:transmembrane transporter activity"/>
    <property type="evidence" value="ECO:0007669"/>
    <property type="project" value="InterPro"/>
</dbReference>
<feature type="transmembrane region" description="Helical" evidence="4">
    <location>
        <begin position="376"/>
        <end position="394"/>
    </location>
</feature>
<evidence type="ECO:0000256" key="3">
    <source>
        <dbReference type="ARBA" id="ARBA00023136"/>
    </source>
</evidence>
<accession>A0A838XSG1</accession>
<feature type="transmembrane region" description="Helical" evidence="4">
    <location>
        <begin position="45"/>
        <end position="64"/>
    </location>
</feature>
<dbReference type="CDD" id="cd17355">
    <property type="entry name" value="MFS_YcxA_like"/>
    <property type="match status" value="1"/>
</dbReference>
<dbReference type="Pfam" id="PF07690">
    <property type="entry name" value="MFS_1"/>
    <property type="match status" value="1"/>
</dbReference>
<dbReference type="Proteomes" id="UP000559404">
    <property type="component" value="Unassembled WGS sequence"/>
</dbReference>
<dbReference type="AlphaFoldDB" id="A0A838XSG1"/>
<dbReference type="InterPro" id="IPR050327">
    <property type="entry name" value="Proton-linked_MCT"/>
</dbReference>
<comment type="caution">
    <text evidence="6">The sequence shown here is derived from an EMBL/GenBank/DDBJ whole genome shotgun (WGS) entry which is preliminary data.</text>
</comment>
<proteinExistence type="predicted"/>
<keyword evidence="7" id="KW-1185">Reference proteome</keyword>
<gene>
    <name evidence="6" type="ORF">H1W37_13550</name>
</gene>
<feature type="domain" description="Major facilitator superfamily (MFS) profile" evidence="5">
    <location>
        <begin position="11"/>
        <end position="399"/>
    </location>
</feature>
<feature type="transmembrane region" description="Helical" evidence="4">
    <location>
        <begin position="102"/>
        <end position="126"/>
    </location>
</feature>
<evidence type="ECO:0000259" key="5">
    <source>
        <dbReference type="PROSITE" id="PS50850"/>
    </source>
</evidence>
<evidence type="ECO:0000313" key="6">
    <source>
        <dbReference type="EMBL" id="MBA4612687.1"/>
    </source>
</evidence>
<feature type="transmembrane region" description="Helical" evidence="4">
    <location>
        <begin position="344"/>
        <end position="364"/>
    </location>
</feature>
<dbReference type="Gene3D" id="1.20.1250.20">
    <property type="entry name" value="MFS general substrate transporter like domains"/>
    <property type="match status" value="1"/>
</dbReference>
<evidence type="ECO:0000313" key="7">
    <source>
        <dbReference type="Proteomes" id="UP000559404"/>
    </source>
</evidence>
<dbReference type="PROSITE" id="PS50850">
    <property type="entry name" value="MFS"/>
    <property type="match status" value="1"/>
</dbReference>